<reference evidence="3 4" key="1">
    <citation type="submission" date="2017-10" db="EMBL/GenBank/DDBJ databases">
        <title>Bifidobacterium xylocopum sp. nov. and Bifidobacterium aemilianum sp. nov., from the carpenter bee (Xylocopa violacea) digestive tract.</title>
        <authorList>
            <person name="Alberoni D."/>
            <person name="Baffoni L."/>
            <person name="Di Gioia D."/>
            <person name="Gaggia F."/>
            <person name="Biavati B."/>
        </authorList>
    </citation>
    <scope>NUCLEOTIDE SEQUENCE [LARGE SCALE GENOMIC DNA]</scope>
    <source>
        <strain evidence="3 4">XV2</strain>
    </source>
</reference>
<feature type="compositionally biased region" description="Basic and acidic residues" evidence="1">
    <location>
        <begin position="1"/>
        <end position="28"/>
    </location>
</feature>
<accession>A0A366KCV9</accession>
<dbReference type="OrthoDB" id="3232424at2"/>
<feature type="transmembrane region" description="Helical" evidence="2">
    <location>
        <begin position="123"/>
        <end position="142"/>
    </location>
</feature>
<dbReference type="Proteomes" id="UP000252345">
    <property type="component" value="Unassembled WGS sequence"/>
</dbReference>
<sequence>MTQHKDSNADDKPQNPKGPIRRDGKDDGDYWGEFLAAHQDDLGDVASSSTARKFERKVQRDEKHAALKASDLDRSTFVGGGQGPGRGPRNFSSSWLDTDEIMDRSSDFTPPDPALGPMRGLTLLYSILTVVGILGLVLTLFIPHPPSVLGPVFGLCSMIGIAGLIAGRGDFHQRRAPDDDGARV</sequence>
<dbReference type="AlphaFoldDB" id="A0A366KCV9"/>
<evidence type="ECO:0000313" key="4">
    <source>
        <dbReference type="Proteomes" id="UP000252345"/>
    </source>
</evidence>
<feature type="transmembrane region" description="Helical" evidence="2">
    <location>
        <begin position="148"/>
        <end position="167"/>
    </location>
</feature>
<organism evidence="3 4">
    <name type="scientific">Bifidobacterium xylocopae</name>
    <dbReference type="NCBI Taxonomy" id="2493119"/>
    <lineage>
        <taxon>Bacteria</taxon>
        <taxon>Bacillati</taxon>
        <taxon>Actinomycetota</taxon>
        <taxon>Actinomycetes</taxon>
        <taxon>Bifidobacteriales</taxon>
        <taxon>Bifidobacteriaceae</taxon>
        <taxon>Bifidobacterium</taxon>
    </lineage>
</organism>
<comment type="caution">
    <text evidence="3">The sequence shown here is derived from an EMBL/GenBank/DDBJ whole genome shotgun (WGS) entry which is preliminary data.</text>
</comment>
<keyword evidence="2" id="KW-1133">Transmembrane helix</keyword>
<evidence type="ECO:0000256" key="2">
    <source>
        <dbReference type="SAM" id="Phobius"/>
    </source>
</evidence>
<dbReference type="RefSeq" id="WP_113853172.1">
    <property type="nucleotide sequence ID" value="NZ_PDCH01000004.1"/>
</dbReference>
<keyword evidence="4" id="KW-1185">Reference proteome</keyword>
<keyword evidence="2" id="KW-0812">Transmembrane</keyword>
<evidence type="ECO:0000256" key="1">
    <source>
        <dbReference type="SAM" id="MobiDB-lite"/>
    </source>
</evidence>
<name>A0A366KCV9_9BIFI</name>
<dbReference type="EMBL" id="PDCH01000004">
    <property type="protein sequence ID" value="RBP99560.1"/>
    <property type="molecule type" value="Genomic_DNA"/>
</dbReference>
<gene>
    <name evidence="3" type="ORF">CRD59_03265</name>
</gene>
<evidence type="ECO:0008006" key="5">
    <source>
        <dbReference type="Google" id="ProtNLM"/>
    </source>
</evidence>
<evidence type="ECO:0000313" key="3">
    <source>
        <dbReference type="EMBL" id="RBP99560.1"/>
    </source>
</evidence>
<feature type="region of interest" description="Disordered" evidence="1">
    <location>
        <begin position="73"/>
        <end position="94"/>
    </location>
</feature>
<feature type="region of interest" description="Disordered" evidence="1">
    <location>
        <begin position="1"/>
        <end position="32"/>
    </location>
</feature>
<proteinExistence type="predicted"/>
<protein>
    <recommendedName>
        <fullName evidence="5">Membrane associated protein</fullName>
    </recommendedName>
</protein>
<keyword evidence="2" id="KW-0472">Membrane</keyword>